<feature type="transmembrane region" description="Helical" evidence="1">
    <location>
        <begin position="137"/>
        <end position="156"/>
    </location>
</feature>
<name>A0ABY9TSG3_9GAMM</name>
<evidence type="ECO:0000313" key="2">
    <source>
        <dbReference type="EMBL" id="WNC71759.1"/>
    </source>
</evidence>
<feature type="transmembrane region" description="Helical" evidence="1">
    <location>
        <begin position="168"/>
        <end position="185"/>
    </location>
</feature>
<feature type="transmembrane region" description="Helical" evidence="1">
    <location>
        <begin position="216"/>
        <end position="233"/>
    </location>
</feature>
<protein>
    <recommendedName>
        <fullName evidence="4">Acyltransferase 3 domain-containing protein</fullName>
    </recommendedName>
</protein>
<keyword evidence="1" id="KW-1133">Transmembrane helix</keyword>
<sequence>MVFKQVNINAFVRATAICFVVANHASGLKLAGGMNFLLLLSGYNLAYFLFDKSSVQIVKSFFITVAKIVIPCMGLVVLNFIYFNTFQWQEFFMVSYAFKVKAVSNFPIWYPQVLMQMALIITPLILIFNFSKHVAKYPVLVCLLCLIVSLTINILSEKQYPWGREAHLYLWNFTLGWALWAVLKVKNFKNCLAATAIVLITAYLVLLLNTNGSYDPILRFIIFISISLFFIWFQVIKLPYMLAILVYLISSATFYIFLFHMILFELFYYLTELDNATFNLDLPLKCIFAVVISVLLWATVSAGRKGFYSVQQARKSN</sequence>
<feature type="transmembrane region" description="Helical" evidence="1">
    <location>
        <begin position="30"/>
        <end position="50"/>
    </location>
</feature>
<reference evidence="3" key="1">
    <citation type="submission" date="2023-09" db="EMBL/GenBank/DDBJ databases">
        <authorList>
            <person name="Zhang C."/>
        </authorList>
    </citation>
    <scope>NUCLEOTIDE SEQUENCE [LARGE SCALE GENOMIC DNA]</scope>
    <source>
        <strain evidence="3">SQ149</strain>
    </source>
</reference>
<feature type="transmembrane region" description="Helical" evidence="1">
    <location>
        <begin position="62"/>
        <end position="83"/>
    </location>
</feature>
<keyword evidence="3" id="KW-1185">Reference proteome</keyword>
<dbReference type="RefSeq" id="WP_348390893.1">
    <property type="nucleotide sequence ID" value="NZ_CP134145.1"/>
</dbReference>
<feature type="transmembrane region" description="Helical" evidence="1">
    <location>
        <begin position="282"/>
        <end position="300"/>
    </location>
</feature>
<organism evidence="2 3">
    <name type="scientific">Thalassotalea psychrophila</name>
    <dbReference type="NCBI Taxonomy" id="3065647"/>
    <lineage>
        <taxon>Bacteria</taxon>
        <taxon>Pseudomonadati</taxon>
        <taxon>Pseudomonadota</taxon>
        <taxon>Gammaproteobacteria</taxon>
        <taxon>Alteromonadales</taxon>
        <taxon>Colwelliaceae</taxon>
        <taxon>Thalassotalea</taxon>
    </lineage>
</organism>
<evidence type="ECO:0008006" key="4">
    <source>
        <dbReference type="Google" id="ProtNLM"/>
    </source>
</evidence>
<dbReference type="Proteomes" id="UP001258994">
    <property type="component" value="Chromosome"/>
</dbReference>
<accession>A0ABY9TSG3</accession>
<feature type="transmembrane region" description="Helical" evidence="1">
    <location>
        <begin position="245"/>
        <end position="270"/>
    </location>
</feature>
<feature type="transmembrane region" description="Helical" evidence="1">
    <location>
        <begin position="192"/>
        <end position="210"/>
    </location>
</feature>
<keyword evidence="1" id="KW-0472">Membrane</keyword>
<feature type="transmembrane region" description="Helical" evidence="1">
    <location>
        <begin position="108"/>
        <end position="130"/>
    </location>
</feature>
<gene>
    <name evidence="2" type="ORF">RGQ13_16805</name>
</gene>
<evidence type="ECO:0000256" key="1">
    <source>
        <dbReference type="SAM" id="Phobius"/>
    </source>
</evidence>
<keyword evidence="1" id="KW-0812">Transmembrane</keyword>
<evidence type="ECO:0000313" key="3">
    <source>
        <dbReference type="Proteomes" id="UP001258994"/>
    </source>
</evidence>
<dbReference type="EMBL" id="CP134145">
    <property type="protein sequence ID" value="WNC71759.1"/>
    <property type="molecule type" value="Genomic_DNA"/>
</dbReference>
<proteinExistence type="predicted"/>